<dbReference type="InterPro" id="IPR003594">
    <property type="entry name" value="HATPase_dom"/>
</dbReference>
<dbReference type="PANTHER" id="PTHR42878">
    <property type="entry name" value="TWO-COMPONENT HISTIDINE KINASE"/>
    <property type="match status" value="1"/>
</dbReference>
<dbReference type="GO" id="GO:0007234">
    <property type="term" value="P:osmosensory signaling via phosphorelay pathway"/>
    <property type="evidence" value="ECO:0007669"/>
    <property type="project" value="TreeGrafter"/>
</dbReference>
<evidence type="ECO:0000256" key="3">
    <source>
        <dbReference type="ARBA" id="ARBA00012438"/>
    </source>
</evidence>
<evidence type="ECO:0000256" key="10">
    <source>
        <dbReference type="ARBA" id="ARBA00023136"/>
    </source>
</evidence>
<evidence type="ECO:0000256" key="9">
    <source>
        <dbReference type="ARBA" id="ARBA00023012"/>
    </source>
</evidence>
<evidence type="ECO:0000256" key="2">
    <source>
        <dbReference type="ARBA" id="ARBA00004370"/>
    </source>
</evidence>
<dbReference type="EMBL" id="JAFMYV010000005">
    <property type="protein sequence ID" value="MBO0937297.1"/>
    <property type="molecule type" value="Genomic_DNA"/>
</dbReference>
<feature type="transmembrane region" description="Helical" evidence="11">
    <location>
        <begin position="180"/>
        <end position="202"/>
    </location>
</feature>
<comment type="caution">
    <text evidence="14">The sequence shown here is derived from an EMBL/GenBank/DDBJ whole genome shotgun (WGS) entry which is preliminary data.</text>
</comment>
<evidence type="ECO:0000256" key="5">
    <source>
        <dbReference type="ARBA" id="ARBA00022679"/>
    </source>
</evidence>
<dbReference type="PRINTS" id="PR00344">
    <property type="entry name" value="BCTRLSENSOR"/>
</dbReference>
<dbReference type="CDD" id="cd06225">
    <property type="entry name" value="HAMP"/>
    <property type="match status" value="1"/>
</dbReference>
<keyword evidence="9" id="KW-0902">Two-component regulatory system</keyword>
<evidence type="ECO:0000313" key="15">
    <source>
        <dbReference type="Proteomes" id="UP000664034"/>
    </source>
</evidence>
<dbReference type="Pfam" id="PF00512">
    <property type="entry name" value="HisKA"/>
    <property type="match status" value="1"/>
</dbReference>
<accession>A0A939K1M4</accession>
<keyword evidence="10 11" id="KW-0472">Membrane</keyword>
<dbReference type="SUPFAM" id="SSF47384">
    <property type="entry name" value="Homodimeric domain of signal transducing histidine kinase"/>
    <property type="match status" value="1"/>
</dbReference>
<evidence type="ECO:0000256" key="7">
    <source>
        <dbReference type="ARBA" id="ARBA00022777"/>
    </source>
</evidence>
<dbReference type="FunFam" id="3.30.565.10:FF:000006">
    <property type="entry name" value="Sensor histidine kinase WalK"/>
    <property type="match status" value="1"/>
</dbReference>
<dbReference type="InterPro" id="IPR036097">
    <property type="entry name" value="HisK_dim/P_sf"/>
</dbReference>
<proteinExistence type="predicted"/>
<dbReference type="InterPro" id="IPR050351">
    <property type="entry name" value="BphY/WalK/GraS-like"/>
</dbReference>
<dbReference type="InterPro" id="IPR005467">
    <property type="entry name" value="His_kinase_dom"/>
</dbReference>
<feature type="domain" description="Histidine kinase" evidence="12">
    <location>
        <begin position="267"/>
        <end position="486"/>
    </location>
</feature>
<dbReference type="GO" id="GO:0000155">
    <property type="term" value="F:phosphorelay sensor kinase activity"/>
    <property type="evidence" value="ECO:0007669"/>
    <property type="project" value="InterPro"/>
</dbReference>
<comment type="subcellular location">
    <subcellularLocation>
        <location evidence="2">Membrane</location>
    </subcellularLocation>
</comment>
<dbReference type="CDD" id="cd00082">
    <property type="entry name" value="HisKA"/>
    <property type="match status" value="1"/>
</dbReference>
<dbReference type="SUPFAM" id="SSF158472">
    <property type="entry name" value="HAMP domain-like"/>
    <property type="match status" value="1"/>
</dbReference>
<dbReference type="GO" id="GO:0000156">
    <property type="term" value="F:phosphorelay response regulator activity"/>
    <property type="evidence" value="ECO:0007669"/>
    <property type="project" value="TreeGrafter"/>
</dbReference>
<keyword evidence="4" id="KW-0597">Phosphoprotein</keyword>
<feature type="domain" description="HAMP" evidence="13">
    <location>
        <begin position="200"/>
        <end position="252"/>
    </location>
</feature>
<keyword evidence="11" id="KW-1133">Transmembrane helix</keyword>
<dbReference type="InterPro" id="IPR003660">
    <property type="entry name" value="HAMP_dom"/>
</dbReference>
<dbReference type="SUPFAM" id="SSF55874">
    <property type="entry name" value="ATPase domain of HSP90 chaperone/DNA topoisomerase II/histidine kinase"/>
    <property type="match status" value="1"/>
</dbReference>
<dbReference type="Pfam" id="PF00672">
    <property type="entry name" value="HAMP"/>
    <property type="match status" value="1"/>
</dbReference>
<keyword evidence="11" id="KW-0812">Transmembrane</keyword>
<keyword evidence="5" id="KW-0808">Transferase</keyword>
<organism evidence="14 15">
    <name type="scientific">Fibrella rubiginis</name>
    <dbReference type="NCBI Taxonomy" id="2817060"/>
    <lineage>
        <taxon>Bacteria</taxon>
        <taxon>Pseudomonadati</taxon>
        <taxon>Bacteroidota</taxon>
        <taxon>Cytophagia</taxon>
        <taxon>Cytophagales</taxon>
        <taxon>Spirosomataceae</taxon>
        <taxon>Fibrella</taxon>
    </lineage>
</organism>
<dbReference type="GO" id="GO:0016020">
    <property type="term" value="C:membrane"/>
    <property type="evidence" value="ECO:0007669"/>
    <property type="project" value="UniProtKB-SubCell"/>
</dbReference>
<dbReference type="InterPro" id="IPR036890">
    <property type="entry name" value="HATPase_C_sf"/>
</dbReference>
<dbReference type="SMART" id="SM00304">
    <property type="entry name" value="HAMP"/>
    <property type="match status" value="1"/>
</dbReference>
<reference evidence="14" key="1">
    <citation type="submission" date="2021-03" db="EMBL/GenBank/DDBJ databases">
        <title>Fibrella sp. HMF5335 genome sequencing and assembly.</title>
        <authorList>
            <person name="Kang H."/>
            <person name="Kim H."/>
            <person name="Bae S."/>
            <person name="Joh K."/>
        </authorList>
    </citation>
    <scope>NUCLEOTIDE SEQUENCE</scope>
    <source>
        <strain evidence="14">HMF5335</strain>
    </source>
</reference>
<evidence type="ECO:0000259" key="13">
    <source>
        <dbReference type="PROSITE" id="PS50885"/>
    </source>
</evidence>
<dbReference type="Gene3D" id="3.30.565.10">
    <property type="entry name" value="Histidine kinase-like ATPase, C-terminal domain"/>
    <property type="match status" value="1"/>
</dbReference>
<dbReference type="EC" id="2.7.13.3" evidence="3"/>
<evidence type="ECO:0000256" key="11">
    <source>
        <dbReference type="SAM" id="Phobius"/>
    </source>
</evidence>
<dbReference type="CDD" id="cd00075">
    <property type="entry name" value="HATPase"/>
    <property type="match status" value="1"/>
</dbReference>
<dbReference type="FunFam" id="1.10.287.130:FF:000001">
    <property type="entry name" value="Two-component sensor histidine kinase"/>
    <property type="match status" value="1"/>
</dbReference>
<gene>
    <name evidence="14" type="ORF">J2I47_12135</name>
</gene>
<dbReference type="PROSITE" id="PS50885">
    <property type="entry name" value="HAMP"/>
    <property type="match status" value="1"/>
</dbReference>
<keyword evidence="15" id="KW-1185">Reference proteome</keyword>
<dbReference type="Pfam" id="PF02518">
    <property type="entry name" value="HATPase_c"/>
    <property type="match status" value="1"/>
</dbReference>
<evidence type="ECO:0000256" key="8">
    <source>
        <dbReference type="ARBA" id="ARBA00022840"/>
    </source>
</evidence>
<dbReference type="PANTHER" id="PTHR42878:SF7">
    <property type="entry name" value="SENSOR HISTIDINE KINASE GLRK"/>
    <property type="match status" value="1"/>
</dbReference>
<dbReference type="Gene3D" id="1.10.287.130">
    <property type="match status" value="1"/>
</dbReference>
<dbReference type="PROSITE" id="PS50109">
    <property type="entry name" value="HIS_KIN"/>
    <property type="match status" value="1"/>
</dbReference>
<evidence type="ECO:0000256" key="1">
    <source>
        <dbReference type="ARBA" id="ARBA00000085"/>
    </source>
</evidence>
<evidence type="ECO:0000259" key="12">
    <source>
        <dbReference type="PROSITE" id="PS50109"/>
    </source>
</evidence>
<keyword evidence="8" id="KW-0067">ATP-binding</keyword>
<keyword evidence="7 14" id="KW-0418">Kinase</keyword>
<dbReference type="SMART" id="SM00387">
    <property type="entry name" value="HATPase_c"/>
    <property type="match status" value="1"/>
</dbReference>
<protein>
    <recommendedName>
        <fullName evidence="3">histidine kinase</fullName>
        <ecNumber evidence="3">2.7.13.3</ecNumber>
    </recommendedName>
</protein>
<evidence type="ECO:0000256" key="6">
    <source>
        <dbReference type="ARBA" id="ARBA00022741"/>
    </source>
</evidence>
<comment type="catalytic activity">
    <reaction evidence="1">
        <text>ATP + protein L-histidine = ADP + protein N-phospho-L-histidine.</text>
        <dbReference type="EC" id="2.7.13.3"/>
    </reaction>
</comment>
<dbReference type="GO" id="GO:0030295">
    <property type="term" value="F:protein kinase activator activity"/>
    <property type="evidence" value="ECO:0007669"/>
    <property type="project" value="TreeGrafter"/>
</dbReference>
<dbReference type="InterPro" id="IPR003661">
    <property type="entry name" value="HisK_dim/P_dom"/>
</dbReference>
<keyword evidence="6" id="KW-0547">Nucleotide-binding</keyword>
<dbReference type="RefSeq" id="WP_207364842.1">
    <property type="nucleotide sequence ID" value="NZ_JAFMYV010000005.1"/>
</dbReference>
<dbReference type="SMART" id="SM00388">
    <property type="entry name" value="HisKA"/>
    <property type="match status" value="1"/>
</dbReference>
<dbReference type="AlphaFoldDB" id="A0A939K1M4"/>
<sequence>MLHSLFAKLSLLFIALVLLISAVDIYSVTQTSKRFVDETTQRANLGLAQSIAREMHVDTVTGQIEAVGMNQLFMSAMTINPIVKLFVVDLNGKMIASSAKPEATKLQAVAAQPIRDLLDGKKPLPIYNDDPRNPGDPKIFSVAPLLKPDGSPLAYLYITIGTNDQLDLASVRHSYILSALLRSLAIAAAVVLVAGLVLIYLLTRHVRQLNTAVRQVQEGDFSARVAVQSSDEIGQLGTAFNSMAAKIESSLDTLSRNDSLRRELVANISHDLRTPLASIEGYTETILLREHVLTEIERKTYLQTILKNTQSLGRLVSELFELSKLEAKQTTLQIEPFSITELIQDNLLKFEPQANEQAIQLASDLPRHTPFVLADVALIERVLQNIIANALQYTPQQGRVSISVWPIMEASQVRVSVADTGRGITPEDMPHIFDRFYRSGPMREKARLGLGLAIAHRIVHLHNSQIDVQSTPNVGTTFSFQLPIYN</sequence>
<dbReference type="Proteomes" id="UP000664034">
    <property type="component" value="Unassembled WGS sequence"/>
</dbReference>
<dbReference type="Gene3D" id="6.10.340.10">
    <property type="match status" value="1"/>
</dbReference>
<evidence type="ECO:0000313" key="14">
    <source>
        <dbReference type="EMBL" id="MBO0937297.1"/>
    </source>
</evidence>
<dbReference type="InterPro" id="IPR004358">
    <property type="entry name" value="Sig_transdc_His_kin-like_C"/>
</dbReference>
<evidence type="ECO:0000256" key="4">
    <source>
        <dbReference type="ARBA" id="ARBA00022553"/>
    </source>
</evidence>
<name>A0A939K1M4_9BACT</name>